<dbReference type="Proteomes" id="UP001589575">
    <property type="component" value="Unassembled WGS sequence"/>
</dbReference>
<keyword evidence="3" id="KW-1185">Reference proteome</keyword>
<comment type="caution">
    <text evidence="2">The sequence shown here is derived from an EMBL/GenBank/DDBJ whole genome shotgun (WGS) entry which is preliminary data.</text>
</comment>
<dbReference type="EMBL" id="JBHMFI010000001">
    <property type="protein sequence ID" value="MFB9070346.1"/>
    <property type="molecule type" value="Genomic_DNA"/>
</dbReference>
<feature type="compositionally biased region" description="Low complexity" evidence="1">
    <location>
        <begin position="9"/>
        <end position="24"/>
    </location>
</feature>
<accession>A0ABV5FUJ2</accession>
<evidence type="ECO:0000313" key="3">
    <source>
        <dbReference type="Proteomes" id="UP001589575"/>
    </source>
</evidence>
<gene>
    <name evidence="2" type="ORF">ACFFX0_03755</name>
</gene>
<evidence type="ECO:0000256" key="1">
    <source>
        <dbReference type="SAM" id="MobiDB-lite"/>
    </source>
</evidence>
<feature type="region of interest" description="Disordered" evidence="1">
    <location>
        <begin position="1"/>
        <end position="59"/>
    </location>
</feature>
<evidence type="ECO:0000313" key="2">
    <source>
        <dbReference type="EMBL" id="MFB9070346.1"/>
    </source>
</evidence>
<sequence>MGRQTTTATSRWRPSTKSTRPSSTGQSTRSRPPPMMPAARSRQPNVSPNTEPPPPHHEGLFVWGTSSFGRCGSIAVELLACPCFVYEAFDLIHEVRSRRHLPVSYFLRSCSPPDGDRDAILPTVTLEYLIVDESQR</sequence>
<reference evidence="2 3" key="1">
    <citation type="submission" date="2024-09" db="EMBL/GenBank/DDBJ databases">
        <authorList>
            <person name="Sun Q."/>
            <person name="Mori K."/>
        </authorList>
    </citation>
    <scope>NUCLEOTIDE SEQUENCE [LARGE SCALE GENOMIC DNA]</scope>
    <source>
        <strain evidence="2 3">CCM 7609</strain>
    </source>
</reference>
<organism evidence="2 3">
    <name type="scientific">Citricoccus parietis</name>
    <dbReference type="NCBI Taxonomy" id="592307"/>
    <lineage>
        <taxon>Bacteria</taxon>
        <taxon>Bacillati</taxon>
        <taxon>Actinomycetota</taxon>
        <taxon>Actinomycetes</taxon>
        <taxon>Micrococcales</taxon>
        <taxon>Micrococcaceae</taxon>
        <taxon>Citricoccus</taxon>
    </lineage>
</organism>
<proteinExistence type="predicted"/>
<name>A0ABV5FUJ2_9MICC</name>
<protein>
    <submittedName>
        <fullName evidence="2">Uncharacterized protein</fullName>
    </submittedName>
</protein>